<accession>A0A2I0JUR7</accession>
<comment type="cofactor">
    <cofactor evidence="7">
        <name>heme</name>
        <dbReference type="ChEBI" id="CHEBI:30413"/>
    </cofactor>
</comment>
<dbReference type="STRING" id="22663.A0A2I0JUR7"/>
<evidence type="ECO:0000256" key="7">
    <source>
        <dbReference type="PIRSR" id="PIRSR602401-1"/>
    </source>
</evidence>
<dbReference type="FunFam" id="1.10.630.10:FF:000026">
    <property type="entry name" value="Cytochrome P450 82C4"/>
    <property type="match status" value="1"/>
</dbReference>
<feature type="compositionally biased region" description="Basic residues" evidence="9">
    <location>
        <begin position="62"/>
        <end position="78"/>
    </location>
</feature>
<dbReference type="InterPro" id="IPR050651">
    <property type="entry name" value="Plant_Cytochrome_P450_Monoox"/>
</dbReference>
<keyword evidence="4 8" id="KW-0560">Oxidoreductase</keyword>
<dbReference type="InterPro" id="IPR017972">
    <property type="entry name" value="Cyt_P450_CS"/>
</dbReference>
<dbReference type="InterPro" id="IPR002401">
    <property type="entry name" value="Cyt_P450_E_grp-I"/>
</dbReference>
<evidence type="ECO:0000313" key="11">
    <source>
        <dbReference type="Proteomes" id="UP000233551"/>
    </source>
</evidence>
<dbReference type="InterPro" id="IPR036396">
    <property type="entry name" value="Cyt_P450_sf"/>
</dbReference>
<dbReference type="SUPFAM" id="SSF48264">
    <property type="entry name" value="Cytochrome P450"/>
    <property type="match status" value="1"/>
</dbReference>
<dbReference type="GO" id="GO:0005506">
    <property type="term" value="F:iron ion binding"/>
    <property type="evidence" value="ECO:0007669"/>
    <property type="project" value="InterPro"/>
</dbReference>
<dbReference type="EMBL" id="PGOL01001195">
    <property type="protein sequence ID" value="PKI60035.1"/>
    <property type="molecule type" value="Genomic_DNA"/>
</dbReference>
<evidence type="ECO:0000256" key="8">
    <source>
        <dbReference type="RuleBase" id="RU000461"/>
    </source>
</evidence>
<evidence type="ECO:0008006" key="12">
    <source>
        <dbReference type="Google" id="ProtNLM"/>
    </source>
</evidence>
<evidence type="ECO:0000256" key="5">
    <source>
        <dbReference type="ARBA" id="ARBA00023004"/>
    </source>
</evidence>
<keyword evidence="5 7" id="KW-0408">Iron</keyword>
<gene>
    <name evidence="10" type="ORF">CRG98_019571</name>
</gene>
<keyword evidence="3 7" id="KW-0479">Metal-binding</keyword>
<keyword evidence="6 8" id="KW-0503">Monooxygenase</keyword>
<feature type="binding site" description="axial binding residue" evidence="7">
    <location>
        <position position="574"/>
    </location>
    <ligand>
        <name>heme</name>
        <dbReference type="ChEBI" id="CHEBI:30413"/>
    </ligand>
    <ligandPart>
        <name>Fe</name>
        <dbReference type="ChEBI" id="CHEBI:18248"/>
    </ligandPart>
</feature>
<dbReference type="GO" id="GO:0020037">
    <property type="term" value="F:heme binding"/>
    <property type="evidence" value="ECO:0007669"/>
    <property type="project" value="InterPro"/>
</dbReference>
<evidence type="ECO:0000313" key="10">
    <source>
        <dbReference type="EMBL" id="PKI60035.1"/>
    </source>
</evidence>
<dbReference type="Proteomes" id="UP000233551">
    <property type="component" value="Unassembled WGS sequence"/>
</dbReference>
<dbReference type="AlphaFoldDB" id="A0A2I0JUR7"/>
<name>A0A2I0JUR7_PUNGR</name>
<dbReference type="GO" id="GO:0016709">
    <property type="term" value="F:oxidoreductase activity, acting on paired donors, with incorporation or reduction of molecular oxygen, NAD(P)H as one donor, and incorporation of one atom of oxygen"/>
    <property type="evidence" value="ECO:0007669"/>
    <property type="project" value="UniProtKB-ARBA"/>
</dbReference>
<feature type="compositionally biased region" description="Basic and acidic residues" evidence="9">
    <location>
        <begin position="129"/>
        <end position="140"/>
    </location>
</feature>
<sequence length="681" mass="76668">MAGTGRGARGGSSAMASWRNRNGTLPEKNENKGEQKTATAQGGRAVVAGRGRREAAVASRRAWQRMGRHGSRRGKKGRGVTEGEEGDGKGEGDPIFEIAGGRLTGEEEWKGCRLQSGGAEQGRRKKEKDKKEEEREAPGMENVYTKEEKGQLSYGKNLNLHAEVAKDEVLHRKLGRLADKYGPAFTLRLGHRPIVVLSRWEEAKECFTTNDKYLISRPLLTARKLLGYNYATFGFAPYSDYWREMRKIATSHLLKSHRVDFFKDVWESEIREGVRVLYKQCTSDHARKVPVNLTQWSADMMTNVIVRMVAGKRHFAFSGDYPESEVRQLQTAFRRLVELAGAVVVSDAVPFLGWMDNFLGQTRGMKQVNEELNVVIEQWLDEHRRDRKRRVQSEDEEDLFDKMLSLQEKGQLMSHPHTPDICIKATCLEIMMDGFETTATTLTWAIACLMNHPQALKKAQEELDTVVGRDRSVDDSDIPKLPYLQAVVKETTRRYPAGPLLSPREATEDCTVAGYYIPKGTQIMVNAWKLQHDPRVWKEPFEFHPERFLTDHAHVDLKGQNYELLPFSSGRRSCPGMWLGTRLVQLSLARLLHGFELVNPTNKPIDMAEVPSLSLAKATPVEIILIPRLDAESDSRGRSSTGATLVDHLPSVEIAAGITLRRSCRRQAMSPTTSTEGEVAD</sequence>
<protein>
    <recommendedName>
        <fullName evidence="12">Xanthotoxin 5-hydroxylase CYP82C4-like</fullName>
    </recommendedName>
</protein>
<dbReference type="InterPro" id="IPR001128">
    <property type="entry name" value="Cyt_P450"/>
</dbReference>
<dbReference type="CDD" id="cd20654">
    <property type="entry name" value="CYP82"/>
    <property type="match status" value="1"/>
</dbReference>
<dbReference type="PRINTS" id="PR00385">
    <property type="entry name" value="P450"/>
</dbReference>
<reference evidence="10 11" key="1">
    <citation type="submission" date="2017-11" db="EMBL/GenBank/DDBJ databases">
        <title>De-novo sequencing of pomegranate (Punica granatum L.) genome.</title>
        <authorList>
            <person name="Akparov Z."/>
            <person name="Amiraslanov A."/>
            <person name="Hajiyeva S."/>
            <person name="Abbasov M."/>
            <person name="Kaur K."/>
            <person name="Hamwieh A."/>
            <person name="Solovyev V."/>
            <person name="Salamov A."/>
            <person name="Braich B."/>
            <person name="Kosarev P."/>
            <person name="Mahmoud A."/>
            <person name="Hajiyev E."/>
            <person name="Babayeva S."/>
            <person name="Izzatullayeva V."/>
            <person name="Mammadov A."/>
            <person name="Mammadov A."/>
            <person name="Sharifova S."/>
            <person name="Ojaghi J."/>
            <person name="Eynullazada K."/>
            <person name="Bayramov B."/>
            <person name="Abdulazimova A."/>
            <person name="Shahmuradov I."/>
        </authorList>
    </citation>
    <scope>NUCLEOTIDE SEQUENCE [LARGE SCALE GENOMIC DNA]</scope>
    <source>
        <strain evidence="11">cv. AG2017</strain>
        <tissue evidence="10">Leaf</tissue>
    </source>
</reference>
<evidence type="ECO:0000256" key="6">
    <source>
        <dbReference type="ARBA" id="ARBA00023033"/>
    </source>
</evidence>
<keyword evidence="11" id="KW-1185">Reference proteome</keyword>
<evidence type="ECO:0000256" key="1">
    <source>
        <dbReference type="ARBA" id="ARBA00010617"/>
    </source>
</evidence>
<feature type="compositionally biased region" description="Gly residues" evidence="9">
    <location>
        <begin position="1"/>
        <end position="10"/>
    </location>
</feature>
<dbReference type="PRINTS" id="PR00463">
    <property type="entry name" value="EP450I"/>
</dbReference>
<comment type="similarity">
    <text evidence="1 8">Belongs to the cytochrome P450 family.</text>
</comment>
<organism evidence="10 11">
    <name type="scientific">Punica granatum</name>
    <name type="common">Pomegranate</name>
    <dbReference type="NCBI Taxonomy" id="22663"/>
    <lineage>
        <taxon>Eukaryota</taxon>
        <taxon>Viridiplantae</taxon>
        <taxon>Streptophyta</taxon>
        <taxon>Embryophyta</taxon>
        <taxon>Tracheophyta</taxon>
        <taxon>Spermatophyta</taxon>
        <taxon>Magnoliopsida</taxon>
        <taxon>eudicotyledons</taxon>
        <taxon>Gunneridae</taxon>
        <taxon>Pentapetalae</taxon>
        <taxon>rosids</taxon>
        <taxon>malvids</taxon>
        <taxon>Myrtales</taxon>
        <taxon>Lythraceae</taxon>
        <taxon>Punica</taxon>
    </lineage>
</organism>
<dbReference type="PROSITE" id="PS00086">
    <property type="entry name" value="CYTOCHROME_P450"/>
    <property type="match status" value="1"/>
</dbReference>
<proteinExistence type="inferred from homology"/>
<dbReference type="PANTHER" id="PTHR47947:SF19">
    <property type="entry name" value="CYTOCHROME P450 82C3-RELATED"/>
    <property type="match status" value="1"/>
</dbReference>
<evidence type="ECO:0000256" key="2">
    <source>
        <dbReference type="ARBA" id="ARBA00022617"/>
    </source>
</evidence>
<keyword evidence="2 7" id="KW-0349">Heme</keyword>
<feature type="region of interest" description="Disordered" evidence="9">
    <location>
        <begin position="1"/>
        <end position="140"/>
    </location>
</feature>
<evidence type="ECO:0000256" key="9">
    <source>
        <dbReference type="SAM" id="MobiDB-lite"/>
    </source>
</evidence>
<comment type="caution">
    <text evidence="10">The sequence shown here is derived from an EMBL/GenBank/DDBJ whole genome shotgun (WGS) entry which is preliminary data.</text>
</comment>
<dbReference type="Gene3D" id="1.10.630.10">
    <property type="entry name" value="Cytochrome P450"/>
    <property type="match status" value="1"/>
</dbReference>
<dbReference type="PANTHER" id="PTHR47947">
    <property type="entry name" value="CYTOCHROME P450 82C3-RELATED"/>
    <property type="match status" value="1"/>
</dbReference>
<dbReference type="Pfam" id="PF00067">
    <property type="entry name" value="p450"/>
    <property type="match status" value="1"/>
</dbReference>
<evidence type="ECO:0000256" key="4">
    <source>
        <dbReference type="ARBA" id="ARBA00023002"/>
    </source>
</evidence>
<evidence type="ECO:0000256" key="3">
    <source>
        <dbReference type="ARBA" id="ARBA00022723"/>
    </source>
</evidence>